<dbReference type="GO" id="GO:0000987">
    <property type="term" value="F:cis-regulatory region sequence-specific DNA binding"/>
    <property type="evidence" value="ECO:0007669"/>
    <property type="project" value="TreeGrafter"/>
</dbReference>
<keyword evidence="4" id="KW-1185">Reference proteome</keyword>
<dbReference type="PANTHER" id="PTHR12480:SF21">
    <property type="entry name" value="JMJC DOMAIN-CONTAINING PROTEIN 8"/>
    <property type="match status" value="1"/>
</dbReference>
<dbReference type="InterPro" id="IPR041667">
    <property type="entry name" value="Cupin_8"/>
</dbReference>
<feature type="chain" id="PRO_5029494038" evidence="1">
    <location>
        <begin position="25"/>
        <end position="237"/>
    </location>
</feature>
<reference evidence="3" key="1">
    <citation type="submission" date="2020-06" db="EMBL/GenBank/DDBJ databases">
        <title>Draft genome of Bugula neritina, a colonial animal packing powerful symbionts and potential medicines.</title>
        <authorList>
            <person name="Rayko M."/>
        </authorList>
    </citation>
    <scope>NUCLEOTIDE SEQUENCE [LARGE SCALE GENOMIC DNA]</scope>
    <source>
        <strain evidence="3">Kwan_BN1</strain>
    </source>
</reference>
<dbReference type="Gene3D" id="2.60.120.650">
    <property type="entry name" value="Cupin"/>
    <property type="match status" value="1"/>
</dbReference>
<dbReference type="AlphaFoldDB" id="A0A7J7JKB2"/>
<dbReference type="PANTHER" id="PTHR12480">
    <property type="entry name" value="ARGININE DEMETHYLASE AND LYSYL-HYDROXYLASE JMJD"/>
    <property type="match status" value="1"/>
</dbReference>
<dbReference type="PROSITE" id="PS51184">
    <property type="entry name" value="JMJC"/>
    <property type="match status" value="1"/>
</dbReference>
<gene>
    <name evidence="3" type="ORF">EB796_014893</name>
</gene>
<proteinExistence type="predicted"/>
<evidence type="ECO:0000256" key="1">
    <source>
        <dbReference type="SAM" id="SignalP"/>
    </source>
</evidence>
<dbReference type="OrthoDB" id="438164at2759"/>
<keyword evidence="1" id="KW-0732">Signal</keyword>
<dbReference type="Pfam" id="PF13621">
    <property type="entry name" value="Cupin_8"/>
    <property type="match status" value="1"/>
</dbReference>
<feature type="signal peptide" evidence="1">
    <location>
        <begin position="1"/>
        <end position="24"/>
    </location>
</feature>
<sequence length="237" mass="27653">MRYSCVYEIAFQLILCHLLASVAEHSLPTSKNTHSHWYIDELAEEGPCNIKTYKYTDLSQDEFLAVYAYQNPVIITYDEKWNQVFQRECSRESMMEKYGQKVIRLSSANTHSYIKRDVTLQYYVDEVLRPQDINTLGNVLAVTGAGTGVPFHWHGPGFGEVVYGRKRWFLFPPEKTPHFNPDKTTLHWLYNDYFHIPPSDKPLECTLKPGQVIYFPDRWWHATLNLDTSVFISTFLG</sequence>
<name>A0A7J7JKB2_BUGNE</name>
<dbReference type="SUPFAM" id="SSF51197">
    <property type="entry name" value="Clavaminate synthase-like"/>
    <property type="match status" value="1"/>
</dbReference>
<organism evidence="3 4">
    <name type="scientific">Bugula neritina</name>
    <name type="common">Brown bryozoan</name>
    <name type="synonym">Sertularia neritina</name>
    <dbReference type="NCBI Taxonomy" id="10212"/>
    <lineage>
        <taxon>Eukaryota</taxon>
        <taxon>Metazoa</taxon>
        <taxon>Spiralia</taxon>
        <taxon>Lophotrochozoa</taxon>
        <taxon>Bryozoa</taxon>
        <taxon>Gymnolaemata</taxon>
        <taxon>Cheilostomatida</taxon>
        <taxon>Flustrina</taxon>
        <taxon>Buguloidea</taxon>
        <taxon>Bugulidae</taxon>
        <taxon>Bugula</taxon>
    </lineage>
</organism>
<dbReference type="InterPro" id="IPR003347">
    <property type="entry name" value="JmjC_dom"/>
</dbReference>
<evidence type="ECO:0000313" key="4">
    <source>
        <dbReference type="Proteomes" id="UP000593567"/>
    </source>
</evidence>
<evidence type="ECO:0000259" key="2">
    <source>
        <dbReference type="PROSITE" id="PS51184"/>
    </source>
</evidence>
<dbReference type="Proteomes" id="UP000593567">
    <property type="component" value="Unassembled WGS sequence"/>
</dbReference>
<accession>A0A7J7JKB2</accession>
<dbReference type="InterPro" id="IPR050910">
    <property type="entry name" value="JMJD6_ArgDemeth/LysHydrox"/>
</dbReference>
<dbReference type="GO" id="GO:0005634">
    <property type="term" value="C:nucleus"/>
    <property type="evidence" value="ECO:0007669"/>
    <property type="project" value="TreeGrafter"/>
</dbReference>
<dbReference type="EMBL" id="VXIV02002204">
    <property type="protein sequence ID" value="KAF6026792.1"/>
    <property type="molecule type" value="Genomic_DNA"/>
</dbReference>
<evidence type="ECO:0000313" key="3">
    <source>
        <dbReference type="EMBL" id="KAF6026792.1"/>
    </source>
</evidence>
<protein>
    <submittedName>
        <fullName evidence="3">JMJD8</fullName>
    </submittedName>
</protein>
<comment type="caution">
    <text evidence="3">The sequence shown here is derived from an EMBL/GenBank/DDBJ whole genome shotgun (WGS) entry which is preliminary data.</text>
</comment>
<feature type="domain" description="JmjC" evidence="2">
    <location>
        <begin position="116"/>
        <end position="237"/>
    </location>
</feature>